<dbReference type="AlphaFoldDB" id="G9MYN0"/>
<dbReference type="EMBL" id="ABDF02000079">
    <property type="protein sequence ID" value="EHK20444.1"/>
    <property type="molecule type" value="Genomic_DNA"/>
</dbReference>
<protein>
    <submittedName>
        <fullName evidence="1">Uncharacterized protein</fullName>
    </submittedName>
</protein>
<evidence type="ECO:0000313" key="1">
    <source>
        <dbReference type="EMBL" id="EHK20444.1"/>
    </source>
</evidence>
<organism evidence="1 2">
    <name type="scientific">Hypocrea virens (strain Gv29-8 / FGSC 10586)</name>
    <name type="common">Gliocladium virens</name>
    <name type="synonym">Trichoderma virens</name>
    <dbReference type="NCBI Taxonomy" id="413071"/>
    <lineage>
        <taxon>Eukaryota</taxon>
        <taxon>Fungi</taxon>
        <taxon>Dikarya</taxon>
        <taxon>Ascomycota</taxon>
        <taxon>Pezizomycotina</taxon>
        <taxon>Sordariomycetes</taxon>
        <taxon>Hypocreomycetidae</taxon>
        <taxon>Hypocreales</taxon>
        <taxon>Hypocreaceae</taxon>
        <taxon>Trichoderma</taxon>
    </lineage>
</organism>
<proteinExistence type="predicted"/>
<evidence type="ECO:0000313" key="2">
    <source>
        <dbReference type="Proteomes" id="UP000007115"/>
    </source>
</evidence>
<dbReference type="Proteomes" id="UP000007115">
    <property type="component" value="Unassembled WGS sequence"/>
</dbReference>
<comment type="caution">
    <text evidence="1">The sequence shown here is derived from an EMBL/GenBank/DDBJ whole genome shotgun (WGS) entry which is preliminary data.</text>
</comment>
<sequence>MEPGYSWHTSGPSKLFSETFKRPFGIGENEVLDKTLKQIERMTETTDAVAIERSIQCFTHVHFNEKLAVLRQESEVFILLSHAGSDAGTPLEVSAGHVKQVVPRPTLKGYAKRSHILISTHMNNILTDILDFVGSI</sequence>
<reference evidence="1 2" key="1">
    <citation type="journal article" date="2011" name="Genome Biol.">
        <title>Comparative genome sequence analysis underscores mycoparasitism as the ancestral life style of Trichoderma.</title>
        <authorList>
            <person name="Kubicek C.P."/>
            <person name="Herrera-Estrella A."/>
            <person name="Seidl-Seiboth V."/>
            <person name="Martinez D.A."/>
            <person name="Druzhinina I.S."/>
            <person name="Thon M."/>
            <person name="Zeilinger S."/>
            <person name="Casas-Flores S."/>
            <person name="Horwitz B.A."/>
            <person name="Mukherjee P.K."/>
            <person name="Mukherjee M."/>
            <person name="Kredics L."/>
            <person name="Alcaraz L.D."/>
            <person name="Aerts A."/>
            <person name="Antal Z."/>
            <person name="Atanasova L."/>
            <person name="Cervantes-Badillo M.G."/>
            <person name="Challacombe J."/>
            <person name="Chertkov O."/>
            <person name="McCluskey K."/>
            <person name="Coulpier F."/>
            <person name="Deshpande N."/>
            <person name="von Doehren H."/>
            <person name="Ebbole D.J."/>
            <person name="Esquivel-Naranjo E.U."/>
            <person name="Fekete E."/>
            <person name="Flipphi M."/>
            <person name="Glaser F."/>
            <person name="Gomez-Rodriguez E.Y."/>
            <person name="Gruber S."/>
            <person name="Han C."/>
            <person name="Henrissat B."/>
            <person name="Hermosa R."/>
            <person name="Hernandez-Onate M."/>
            <person name="Karaffa L."/>
            <person name="Kosti I."/>
            <person name="Le Crom S."/>
            <person name="Lindquist E."/>
            <person name="Lucas S."/>
            <person name="Luebeck M."/>
            <person name="Luebeck P.S."/>
            <person name="Margeot A."/>
            <person name="Metz B."/>
            <person name="Misra M."/>
            <person name="Nevalainen H."/>
            <person name="Omann M."/>
            <person name="Packer N."/>
            <person name="Perrone G."/>
            <person name="Uresti-Rivera E.E."/>
            <person name="Salamov A."/>
            <person name="Schmoll M."/>
            <person name="Seiboth B."/>
            <person name="Shapiro H."/>
            <person name="Sukno S."/>
            <person name="Tamayo-Ramos J.A."/>
            <person name="Tisch D."/>
            <person name="Wiest A."/>
            <person name="Wilkinson H.H."/>
            <person name="Zhang M."/>
            <person name="Coutinho P.M."/>
            <person name="Kenerley C.M."/>
            <person name="Monte E."/>
            <person name="Baker S.E."/>
            <person name="Grigoriev I.V."/>
        </authorList>
    </citation>
    <scope>NUCLEOTIDE SEQUENCE [LARGE SCALE GENOMIC DNA]</scope>
    <source>
        <strain evidence="2">Gv29-8 / FGSC 10586</strain>
    </source>
</reference>
<dbReference type="HOGENOM" id="CLU_1875723_0_0_1"/>
<dbReference type="InParanoid" id="G9MYN0"/>
<accession>G9MYN0</accession>
<dbReference type="VEuPathDB" id="FungiDB:TRIVIDRAFT_223771"/>
<name>G9MYN0_HYPVG</name>
<dbReference type="RefSeq" id="XP_013954641.1">
    <property type="nucleotide sequence ID" value="XM_014099166.1"/>
</dbReference>
<gene>
    <name evidence="1" type="ORF">TRIVIDRAFT_223771</name>
</gene>
<dbReference type="OrthoDB" id="408373at2759"/>
<dbReference type="eggNOG" id="ENOG502SNKK">
    <property type="taxonomic scope" value="Eukaryota"/>
</dbReference>
<keyword evidence="2" id="KW-1185">Reference proteome</keyword>
<dbReference type="GeneID" id="25791803"/>